<dbReference type="KEGG" id="pstg:E8M01_15430"/>
<keyword evidence="7 8" id="KW-0472">Membrane</keyword>
<evidence type="ECO:0000256" key="1">
    <source>
        <dbReference type="ARBA" id="ARBA00004651"/>
    </source>
</evidence>
<feature type="domain" description="Major facilitator superfamily (MFS) profile" evidence="10">
    <location>
        <begin position="1"/>
        <end position="391"/>
    </location>
</feature>
<proteinExistence type="inferred from homology"/>
<reference evidence="11 12" key="1">
    <citation type="submission" date="2019-04" db="EMBL/GenBank/DDBJ databases">
        <title>Phreatobacter aquaticus sp. nov.</title>
        <authorList>
            <person name="Choi A."/>
        </authorList>
    </citation>
    <scope>NUCLEOTIDE SEQUENCE [LARGE SCALE GENOMIC DNA]</scope>
    <source>
        <strain evidence="11 12">KCTC 52518</strain>
    </source>
</reference>
<dbReference type="Pfam" id="PF07690">
    <property type="entry name" value="MFS_1"/>
    <property type="match status" value="1"/>
</dbReference>
<keyword evidence="3 8" id="KW-0813">Transport</keyword>
<evidence type="ECO:0000313" key="12">
    <source>
        <dbReference type="Proteomes" id="UP000298781"/>
    </source>
</evidence>
<evidence type="ECO:0000256" key="9">
    <source>
        <dbReference type="SAM" id="SignalP"/>
    </source>
</evidence>
<dbReference type="PANTHER" id="PTHR42718">
    <property type="entry name" value="MAJOR FACILITATOR SUPERFAMILY MULTIDRUG TRANSPORTER MFSC"/>
    <property type="match status" value="1"/>
</dbReference>
<evidence type="ECO:0000256" key="3">
    <source>
        <dbReference type="ARBA" id="ARBA00022448"/>
    </source>
</evidence>
<keyword evidence="9" id="KW-0732">Signal</keyword>
<comment type="subcellular location">
    <subcellularLocation>
        <location evidence="8">Cell inner membrane</location>
        <topology evidence="8">Multi-pass membrane protein</topology>
    </subcellularLocation>
    <subcellularLocation>
        <location evidence="1">Cell membrane</location>
        <topology evidence="1">Multi-pass membrane protein</topology>
    </subcellularLocation>
</comment>
<evidence type="ECO:0000259" key="10">
    <source>
        <dbReference type="PROSITE" id="PS50850"/>
    </source>
</evidence>
<keyword evidence="6 8" id="KW-1133">Transmembrane helix</keyword>
<protein>
    <recommendedName>
        <fullName evidence="8">Bcr/CflA family efflux transporter</fullName>
    </recommendedName>
</protein>
<dbReference type="InterPro" id="IPR011701">
    <property type="entry name" value="MFS"/>
</dbReference>
<feature type="transmembrane region" description="Helical" evidence="8">
    <location>
        <begin position="72"/>
        <end position="91"/>
    </location>
</feature>
<dbReference type="GO" id="GO:1990961">
    <property type="term" value="P:xenobiotic detoxification by transmembrane export across the plasma membrane"/>
    <property type="evidence" value="ECO:0007669"/>
    <property type="project" value="InterPro"/>
</dbReference>
<keyword evidence="4" id="KW-1003">Cell membrane</keyword>
<gene>
    <name evidence="11" type="ORF">E8M01_15430</name>
</gene>
<keyword evidence="5 8" id="KW-0812">Transmembrane</keyword>
<feature type="transmembrane region" description="Helical" evidence="8">
    <location>
        <begin position="211"/>
        <end position="232"/>
    </location>
</feature>
<evidence type="ECO:0000256" key="5">
    <source>
        <dbReference type="ARBA" id="ARBA00022692"/>
    </source>
</evidence>
<comment type="similarity">
    <text evidence="2 8">Belongs to the major facilitator superfamily. Bcr/CmlA family.</text>
</comment>
<feature type="transmembrane region" description="Helical" evidence="8">
    <location>
        <begin position="335"/>
        <end position="357"/>
    </location>
</feature>
<keyword evidence="8" id="KW-0997">Cell inner membrane</keyword>
<dbReference type="NCBIfam" id="TIGR00710">
    <property type="entry name" value="efflux_Bcr_CflA"/>
    <property type="match status" value="1"/>
</dbReference>
<dbReference type="InterPro" id="IPR004812">
    <property type="entry name" value="Efflux_drug-R_Bcr/CmlA"/>
</dbReference>
<dbReference type="CDD" id="cd17320">
    <property type="entry name" value="MFS_MdfA_MDR_like"/>
    <property type="match status" value="1"/>
</dbReference>
<name>A0A4D7B822_9HYPH</name>
<accession>A0A4D7B822</accession>
<sequence>MSFVQFVGLMAALMATNALAIDAMLPALPEIGDALGIASPNGRQWIITSYLLGFGAAQIVYGTLADRFGRRIVLLTGLGIYVAASLMATFADTFDTMMIARVLQGVGAAGTRVLAVSIVRDCYSGRQMARVMSLTFIVFLTVPILAPSIGQVIVLFGIWRWIFAVLALFGIAVLAWAAWRLPETLHPEDRVMIALGPIAHAFAQTVTNRLAVGYMLAMTFILGGLFGFINTAQQLFVDVFKAPQLFTLIFALIAAFMGLASFLNSRIVERLGMRRVSHAALLAFIAITVIHATIAMTITETLWIFAVMQACTMFCFGLVASNFGAMAMDPLGHVAGTASSVQGFVTTVGGALLGFFIGQHFDGTSVPNTLGFAVCGVIGLAMVLIAERGRLFQPHQAPVVEATR</sequence>
<dbReference type="EMBL" id="CP039690">
    <property type="protein sequence ID" value="QCI69251.1"/>
    <property type="molecule type" value="Genomic_DNA"/>
</dbReference>
<dbReference type="PROSITE" id="PS50850">
    <property type="entry name" value="MFS"/>
    <property type="match status" value="1"/>
</dbReference>
<feature type="chain" id="PRO_5020517333" description="Bcr/CflA family efflux transporter" evidence="9">
    <location>
        <begin position="21"/>
        <end position="404"/>
    </location>
</feature>
<comment type="caution">
    <text evidence="8">Lacks conserved residue(s) required for the propagation of feature annotation.</text>
</comment>
<feature type="transmembrane region" description="Helical" evidence="8">
    <location>
        <begin position="131"/>
        <end position="152"/>
    </location>
</feature>
<dbReference type="GO" id="GO:0042910">
    <property type="term" value="F:xenobiotic transmembrane transporter activity"/>
    <property type="evidence" value="ECO:0007669"/>
    <property type="project" value="InterPro"/>
</dbReference>
<feature type="transmembrane region" description="Helical" evidence="8">
    <location>
        <begin position="97"/>
        <end position="119"/>
    </location>
</feature>
<evidence type="ECO:0000256" key="2">
    <source>
        <dbReference type="ARBA" id="ARBA00006236"/>
    </source>
</evidence>
<evidence type="ECO:0000256" key="7">
    <source>
        <dbReference type="ARBA" id="ARBA00023136"/>
    </source>
</evidence>
<dbReference type="InterPro" id="IPR020846">
    <property type="entry name" value="MFS_dom"/>
</dbReference>
<evidence type="ECO:0000313" key="11">
    <source>
        <dbReference type="EMBL" id="QCI69251.1"/>
    </source>
</evidence>
<feature type="transmembrane region" description="Helical" evidence="8">
    <location>
        <begin position="302"/>
        <end position="323"/>
    </location>
</feature>
<dbReference type="SUPFAM" id="SSF103473">
    <property type="entry name" value="MFS general substrate transporter"/>
    <property type="match status" value="1"/>
</dbReference>
<dbReference type="AlphaFoldDB" id="A0A4D7B822"/>
<feature type="transmembrane region" description="Helical" evidence="8">
    <location>
        <begin position="369"/>
        <end position="386"/>
    </location>
</feature>
<feature type="transmembrane region" description="Helical" evidence="8">
    <location>
        <begin position="276"/>
        <end position="296"/>
    </location>
</feature>
<feature type="transmembrane region" description="Helical" evidence="8">
    <location>
        <begin position="244"/>
        <end position="264"/>
    </location>
</feature>
<evidence type="ECO:0000256" key="4">
    <source>
        <dbReference type="ARBA" id="ARBA00022475"/>
    </source>
</evidence>
<dbReference type="PANTHER" id="PTHR42718:SF9">
    <property type="entry name" value="MAJOR FACILITATOR SUPERFAMILY MULTIDRUG TRANSPORTER MFSC"/>
    <property type="match status" value="1"/>
</dbReference>
<evidence type="ECO:0000256" key="6">
    <source>
        <dbReference type="ARBA" id="ARBA00022989"/>
    </source>
</evidence>
<dbReference type="OrthoDB" id="9800416at2"/>
<organism evidence="11 12">
    <name type="scientific">Phreatobacter stygius</name>
    <dbReference type="NCBI Taxonomy" id="1940610"/>
    <lineage>
        <taxon>Bacteria</taxon>
        <taxon>Pseudomonadati</taxon>
        <taxon>Pseudomonadota</taxon>
        <taxon>Alphaproteobacteria</taxon>
        <taxon>Hyphomicrobiales</taxon>
        <taxon>Phreatobacteraceae</taxon>
        <taxon>Phreatobacter</taxon>
    </lineage>
</organism>
<evidence type="ECO:0000256" key="8">
    <source>
        <dbReference type="RuleBase" id="RU365088"/>
    </source>
</evidence>
<dbReference type="Proteomes" id="UP000298781">
    <property type="component" value="Chromosome"/>
</dbReference>
<keyword evidence="12" id="KW-1185">Reference proteome</keyword>
<feature type="transmembrane region" description="Helical" evidence="8">
    <location>
        <begin position="44"/>
        <end position="65"/>
    </location>
</feature>
<dbReference type="InterPro" id="IPR036259">
    <property type="entry name" value="MFS_trans_sf"/>
</dbReference>
<dbReference type="Gene3D" id="1.20.1720.10">
    <property type="entry name" value="Multidrug resistance protein D"/>
    <property type="match status" value="1"/>
</dbReference>
<dbReference type="GO" id="GO:0005886">
    <property type="term" value="C:plasma membrane"/>
    <property type="evidence" value="ECO:0007669"/>
    <property type="project" value="UniProtKB-SubCell"/>
</dbReference>
<feature type="signal peptide" evidence="9">
    <location>
        <begin position="1"/>
        <end position="20"/>
    </location>
</feature>
<feature type="transmembrane region" description="Helical" evidence="8">
    <location>
        <begin position="158"/>
        <end position="179"/>
    </location>
</feature>